<reference evidence="1 2" key="1">
    <citation type="submission" date="2022-02" db="EMBL/GenBank/DDBJ databases">
        <title>Study of halophilic communities from a Mexican lake.</title>
        <authorList>
            <person name="Hernandez-Soto L.M."/>
            <person name="Martinez-Abarca F."/>
            <person name="Ramirez-Saad H.C."/>
            <person name="Aguirre-Garrido J.F."/>
        </authorList>
    </citation>
    <scope>NUCLEOTIDE SEQUENCE [LARGE SCALE GENOMIC DNA]</scope>
    <source>
        <strain evidence="1 2">Hjan13</strain>
    </source>
</reference>
<sequence>MISRHYLDAPFAWLGGMLRRGSERRRYAASPYAWLFQPYLGNELVALACFAHHGVMSVAAVTLRQHQVLTSRAWVAALIEDACGSDAAERRHQLLYSVEATKPLNIESLRSLVEFIGNRPIIGWQLDQRLAPLEQALRHHLGFGLPNARVDVTKLHQRHLRRLHPQAEHAAELARALDCWQVPSKTPQRALEDATASALLYLRLQRNEVDTVS</sequence>
<protein>
    <submittedName>
        <fullName evidence="1">DNA polymerase III subunit epsilon</fullName>
    </submittedName>
</protein>
<dbReference type="Gene3D" id="3.30.420.10">
    <property type="entry name" value="Ribonuclease H-like superfamily/Ribonuclease H"/>
    <property type="match status" value="1"/>
</dbReference>
<comment type="caution">
    <text evidence="1">The sequence shown here is derived from an EMBL/GenBank/DDBJ whole genome shotgun (WGS) entry which is preliminary data.</text>
</comment>
<evidence type="ECO:0000313" key="1">
    <source>
        <dbReference type="EMBL" id="MCZ0927796.1"/>
    </source>
</evidence>
<dbReference type="Proteomes" id="UP001321125">
    <property type="component" value="Unassembled WGS sequence"/>
</dbReference>
<accession>A0ABT4IX70</accession>
<dbReference type="InterPro" id="IPR036397">
    <property type="entry name" value="RNaseH_sf"/>
</dbReference>
<dbReference type="InterPro" id="IPR012337">
    <property type="entry name" value="RNaseH-like_sf"/>
</dbReference>
<keyword evidence="2" id="KW-1185">Reference proteome</keyword>
<name>A0ABT4IX70_9GAMM</name>
<dbReference type="RefSeq" id="WP_233337279.1">
    <property type="nucleotide sequence ID" value="NZ_JAKNQT010000003.1"/>
</dbReference>
<proteinExistence type="predicted"/>
<dbReference type="EMBL" id="JAKNQU010000004">
    <property type="protein sequence ID" value="MCZ0927796.1"/>
    <property type="molecule type" value="Genomic_DNA"/>
</dbReference>
<organism evidence="1 2">
    <name type="scientific">Vreelandella janggokensis</name>
    <dbReference type="NCBI Taxonomy" id="370767"/>
    <lineage>
        <taxon>Bacteria</taxon>
        <taxon>Pseudomonadati</taxon>
        <taxon>Pseudomonadota</taxon>
        <taxon>Gammaproteobacteria</taxon>
        <taxon>Oceanospirillales</taxon>
        <taxon>Halomonadaceae</taxon>
        <taxon>Vreelandella</taxon>
    </lineage>
</organism>
<gene>
    <name evidence="1" type="ORF">L0635_11940</name>
</gene>
<dbReference type="SUPFAM" id="SSF53098">
    <property type="entry name" value="Ribonuclease H-like"/>
    <property type="match status" value="1"/>
</dbReference>
<evidence type="ECO:0000313" key="2">
    <source>
        <dbReference type="Proteomes" id="UP001321125"/>
    </source>
</evidence>